<organism evidence="1 2">
    <name type="scientific">Phocaeicola coprocola DSM 17136</name>
    <dbReference type="NCBI Taxonomy" id="470145"/>
    <lineage>
        <taxon>Bacteria</taxon>
        <taxon>Pseudomonadati</taxon>
        <taxon>Bacteroidota</taxon>
        <taxon>Bacteroidia</taxon>
        <taxon>Bacteroidales</taxon>
        <taxon>Bacteroidaceae</taxon>
        <taxon>Phocaeicola</taxon>
    </lineage>
</organism>
<name>B3JNP1_9BACT</name>
<dbReference type="EMBL" id="ABIY02000118">
    <property type="protein sequence ID" value="EDU99456.1"/>
    <property type="molecule type" value="Genomic_DNA"/>
</dbReference>
<reference evidence="1 2" key="2">
    <citation type="submission" date="2008-04" db="EMBL/GenBank/DDBJ databases">
        <authorList>
            <person name="Fulton L."/>
            <person name="Clifton S."/>
            <person name="Fulton B."/>
            <person name="Xu J."/>
            <person name="Minx P."/>
            <person name="Pepin K.H."/>
            <person name="Johnson M."/>
            <person name="Thiruvilangam P."/>
            <person name="Bhonagiri V."/>
            <person name="Nash W.E."/>
            <person name="Mardis E.R."/>
            <person name="Wilson R.K."/>
        </authorList>
    </citation>
    <scope>NUCLEOTIDE SEQUENCE [LARGE SCALE GENOMIC DNA]</scope>
    <source>
        <strain evidence="1 2">DSM 17136</strain>
    </source>
</reference>
<dbReference type="AlphaFoldDB" id="B3JNP1"/>
<dbReference type="STRING" id="470145.BACCOP_03555"/>
<dbReference type="Proteomes" id="UP000003146">
    <property type="component" value="Unassembled WGS sequence"/>
</dbReference>
<sequence>MEAKAKFKIIYSEETITFLNTLNEKAKAKIMYNVNKSKYVIDKELFKKLDDADDIWEFRTLYNGISYRLFAFWDTEKETLVITTHGIVKKTQKTPPKEIEKAKMIRKAYFNSKK</sequence>
<accession>B3JNP1</accession>
<dbReference type="InterPro" id="IPR009241">
    <property type="entry name" value="HigB-like"/>
</dbReference>
<evidence type="ECO:0000313" key="2">
    <source>
        <dbReference type="Proteomes" id="UP000003146"/>
    </source>
</evidence>
<dbReference type="RefSeq" id="WP_007571009.1">
    <property type="nucleotide sequence ID" value="NZ_DS981505.1"/>
</dbReference>
<dbReference type="OrthoDB" id="573082at2"/>
<reference evidence="1 2" key="1">
    <citation type="submission" date="2008-04" db="EMBL/GenBank/DDBJ databases">
        <title>Draft genome sequence of Bacteroides coprocola (DSM 17136).</title>
        <authorList>
            <person name="Sudarsanam P."/>
            <person name="Ley R."/>
            <person name="Guruge J."/>
            <person name="Turnbaugh P.J."/>
            <person name="Mahowald M."/>
            <person name="Liep D."/>
            <person name="Gordon J."/>
        </authorList>
    </citation>
    <scope>NUCLEOTIDE SEQUENCE [LARGE SCALE GENOMIC DNA]</scope>
    <source>
        <strain evidence="1 2">DSM 17136</strain>
    </source>
</reference>
<gene>
    <name evidence="1" type="ORF">BACCOP_03555</name>
</gene>
<comment type="caution">
    <text evidence="1">The sequence shown here is derived from an EMBL/GenBank/DDBJ whole genome shotgun (WGS) entry which is preliminary data.</text>
</comment>
<dbReference type="eggNOG" id="COG4679">
    <property type="taxonomic scope" value="Bacteria"/>
</dbReference>
<dbReference type="Pfam" id="PF05973">
    <property type="entry name" value="Gp49"/>
    <property type="match status" value="1"/>
</dbReference>
<dbReference type="HOGENOM" id="CLU_122734_1_0_10"/>
<protein>
    <submittedName>
        <fullName evidence="1">Toxin-antitoxin system, toxin component, RelE family</fullName>
    </submittedName>
</protein>
<evidence type="ECO:0000313" key="1">
    <source>
        <dbReference type="EMBL" id="EDU99456.1"/>
    </source>
</evidence>
<proteinExistence type="predicted"/>